<evidence type="ECO:0000256" key="1">
    <source>
        <dbReference type="ARBA" id="ARBA00001946"/>
    </source>
</evidence>
<reference evidence="10 11" key="1">
    <citation type="submission" date="2020-08" db="EMBL/GenBank/DDBJ databases">
        <authorList>
            <person name="Liu C."/>
            <person name="Sun Q."/>
        </authorList>
    </citation>
    <scope>NUCLEOTIDE SEQUENCE [LARGE SCALE GENOMIC DNA]</scope>
    <source>
        <strain evidence="10 11">NSJ-57</strain>
    </source>
</reference>
<comment type="miscellaneous">
    <text evidence="7">The a and c carboxylates of cobyrinate are activated for nucleophilic attack via formation of a phosphorylated intermediate by ATP. CbiA catalyzes first the amidation of the c-carboxylate, and then that of the a-carboxylate.</text>
</comment>
<dbReference type="Proteomes" id="UP000515913">
    <property type="component" value="Chromosome"/>
</dbReference>
<dbReference type="NCBIfam" id="TIGR00379">
    <property type="entry name" value="cobB"/>
    <property type="match status" value="1"/>
</dbReference>
<comment type="pathway">
    <text evidence="7">Cofactor biosynthesis; adenosylcobalamin biosynthesis; cob(II)yrinate a,c-diamide from sirohydrochlorin (anaerobic route): step 10/10.</text>
</comment>
<evidence type="ECO:0000313" key="11">
    <source>
        <dbReference type="Proteomes" id="UP000515913"/>
    </source>
</evidence>
<keyword evidence="7" id="KW-0169">Cobalamin biosynthesis</keyword>
<evidence type="ECO:0000256" key="5">
    <source>
        <dbReference type="ARBA" id="ARBA00022842"/>
    </source>
</evidence>
<dbReference type="Gene3D" id="3.40.50.880">
    <property type="match status" value="1"/>
</dbReference>
<dbReference type="HAMAP" id="MF_00027">
    <property type="entry name" value="CobB_CbiA"/>
    <property type="match status" value="1"/>
</dbReference>
<feature type="domain" description="CobQ/CobB/MinD/ParA nucleotide binding" evidence="8">
    <location>
        <begin position="5"/>
        <end position="182"/>
    </location>
</feature>
<dbReference type="PROSITE" id="PS51274">
    <property type="entry name" value="GATASE_COBBQ"/>
    <property type="match status" value="1"/>
</dbReference>
<keyword evidence="2 7" id="KW-0436">Ligase</keyword>
<dbReference type="InterPro" id="IPR011698">
    <property type="entry name" value="GATase_3"/>
</dbReference>
<keyword evidence="6 7" id="KW-0315">Glutamine amidotransferase</keyword>
<dbReference type="EC" id="6.3.5.11" evidence="7"/>
<dbReference type="InterPro" id="IPR002586">
    <property type="entry name" value="CobQ/CobB/MinD/ParA_Nub-bd_dom"/>
</dbReference>
<name>A0A7G9GYK4_9FUSO</name>
<comment type="domain">
    <text evidence="7">Comprises of two domains. The C-terminal domain contains the binding site for glutamine and catalyzes the hydrolysis of this substrate to glutamate and ammonia. The N-terminal domain is anticipated to bind ATP and cobyrinate and catalyzes the ultimate synthesis of the diamide product. The ammonia produced via the glutaminase domain is probably translocated to the adjacent domain via a molecular tunnel, where it reacts with an activated intermediate.</text>
</comment>
<dbReference type="Gene3D" id="3.40.50.300">
    <property type="entry name" value="P-loop containing nucleotide triphosphate hydrolases"/>
    <property type="match status" value="1"/>
</dbReference>
<comment type="function">
    <text evidence="7">Catalyzes the ATP-dependent amidation of the two carboxylate groups at positions a and c of cobyrinate, using either L-glutamine or ammonia as the nitrogen source.</text>
</comment>
<evidence type="ECO:0000259" key="8">
    <source>
        <dbReference type="Pfam" id="PF01656"/>
    </source>
</evidence>
<evidence type="ECO:0000256" key="7">
    <source>
        <dbReference type="HAMAP-Rule" id="MF_00027"/>
    </source>
</evidence>
<protein>
    <recommendedName>
        <fullName evidence="7">Cobyrinate a,c-diamide synthase</fullName>
        <ecNumber evidence="7">6.3.5.11</ecNumber>
    </recommendedName>
    <alternativeName>
        <fullName evidence="7">Cobyrinic acid a,c-diamide synthetase</fullName>
    </alternativeName>
</protein>
<dbReference type="SUPFAM" id="SSF52540">
    <property type="entry name" value="P-loop containing nucleoside triphosphate hydrolases"/>
    <property type="match status" value="1"/>
</dbReference>
<comment type="similarity">
    <text evidence="7">Belongs to the CobB/CbiA family.</text>
</comment>
<evidence type="ECO:0000256" key="2">
    <source>
        <dbReference type="ARBA" id="ARBA00022598"/>
    </source>
</evidence>
<dbReference type="CDD" id="cd05388">
    <property type="entry name" value="CobB_N"/>
    <property type="match status" value="1"/>
</dbReference>
<dbReference type="InterPro" id="IPR027417">
    <property type="entry name" value="P-loop_NTPase"/>
</dbReference>
<dbReference type="RefSeq" id="WP_187423143.1">
    <property type="nucleotide sequence ID" value="NZ_CP060637.1"/>
</dbReference>
<feature type="site" description="Increases nucleophilicity of active site Cys" evidence="7">
    <location>
        <position position="420"/>
    </location>
</feature>
<dbReference type="CDD" id="cd03130">
    <property type="entry name" value="GATase1_CobB"/>
    <property type="match status" value="1"/>
</dbReference>
<evidence type="ECO:0000256" key="3">
    <source>
        <dbReference type="ARBA" id="ARBA00022741"/>
    </source>
</evidence>
<dbReference type="SUPFAM" id="SSF52317">
    <property type="entry name" value="Class I glutamine amidotransferase-like"/>
    <property type="match status" value="1"/>
</dbReference>
<comment type="cofactor">
    <cofactor evidence="1 7">
        <name>Mg(2+)</name>
        <dbReference type="ChEBI" id="CHEBI:18420"/>
    </cofactor>
</comment>
<evidence type="ECO:0000259" key="9">
    <source>
        <dbReference type="Pfam" id="PF07685"/>
    </source>
</evidence>
<accession>A0A7G9GYK4</accession>
<evidence type="ECO:0000256" key="6">
    <source>
        <dbReference type="ARBA" id="ARBA00022962"/>
    </source>
</evidence>
<dbReference type="NCBIfam" id="NF002204">
    <property type="entry name" value="PRK01077.1"/>
    <property type="match status" value="1"/>
</dbReference>
<keyword evidence="11" id="KW-1185">Reference proteome</keyword>
<comment type="catalytic activity">
    <reaction evidence="7">
        <text>cob(II)yrinate + 2 L-glutamine + 2 ATP + 2 H2O = cob(II)yrinate a,c diamide + 2 L-glutamate + 2 ADP + 2 phosphate + 2 H(+)</text>
        <dbReference type="Rhea" id="RHEA:26289"/>
        <dbReference type="ChEBI" id="CHEBI:15377"/>
        <dbReference type="ChEBI" id="CHEBI:15378"/>
        <dbReference type="ChEBI" id="CHEBI:29985"/>
        <dbReference type="ChEBI" id="CHEBI:30616"/>
        <dbReference type="ChEBI" id="CHEBI:43474"/>
        <dbReference type="ChEBI" id="CHEBI:58359"/>
        <dbReference type="ChEBI" id="CHEBI:58537"/>
        <dbReference type="ChEBI" id="CHEBI:58894"/>
        <dbReference type="ChEBI" id="CHEBI:456216"/>
        <dbReference type="EC" id="6.3.5.11"/>
    </reaction>
</comment>
<gene>
    <name evidence="7" type="primary">cbiA</name>
    <name evidence="10" type="ORF">H9Q81_03360</name>
</gene>
<dbReference type="InterPro" id="IPR004484">
    <property type="entry name" value="CbiA/CobB_synth"/>
</dbReference>
<dbReference type="PANTHER" id="PTHR43873">
    <property type="entry name" value="COBYRINATE A,C-DIAMIDE SYNTHASE"/>
    <property type="match status" value="1"/>
</dbReference>
<dbReference type="UniPathway" id="UPA00148">
    <property type="reaction ID" value="UER00231"/>
</dbReference>
<evidence type="ECO:0000313" key="10">
    <source>
        <dbReference type="EMBL" id="QNM15886.1"/>
    </source>
</evidence>
<dbReference type="PANTHER" id="PTHR43873:SF1">
    <property type="entry name" value="COBYRINATE A,C-DIAMIDE SYNTHASE"/>
    <property type="match status" value="1"/>
</dbReference>
<dbReference type="Pfam" id="PF01656">
    <property type="entry name" value="CbiA"/>
    <property type="match status" value="1"/>
</dbReference>
<dbReference type="GO" id="GO:0042242">
    <property type="term" value="F:cobyrinic acid a,c-diamide synthase activity"/>
    <property type="evidence" value="ECO:0007669"/>
    <property type="project" value="UniProtKB-UniRule"/>
</dbReference>
<dbReference type="AlphaFoldDB" id="A0A7G9GYK4"/>
<dbReference type="KEGG" id="fho:H9Q81_03360"/>
<dbReference type="GO" id="GO:0005524">
    <property type="term" value="F:ATP binding"/>
    <property type="evidence" value="ECO:0007669"/>
    <property type="project" value="UniProtKB-UniRule"/>
</dbReference>
<dbReference type="InterPro" id="IPR029062">
    <property type="entry name" value="Class_I_gatase-like"/>
</dbReference>
<dbReference type="Pfam" id="PF07685">
    <property type="entry name" value="GATase_3"/>
    <property type="match status" value="1"/>
</dbReference>
<keyword evidence="5 7" id="KW-0460">Magnesium</keyword>
<feature type="domain" description="CobB/CobQ-like glutamine amidotransferase" evidence="9">
    <location>
        <begin position="241"/>
        <end position="425"/>
    </location>
</feature>
<organism evidence="10 11">
    <name type="scientific">Fusobacterium hominis</name>
    <dbReference type="NCBI Taxonomy" id="2764326"/>
    <lineage>
        <taxon>Bacteria</taxon>
        <taxon>Fusobacteriati</taxon>
        <taxon>Fusobacteriota</taxon>
        <taxon>Fusobacteriia</taxon>
        <taxon>Fusobacteriales</taxon>
        <taxon>Fusobacteriaceae</taxon>
        <taxon>Fusobacterium</taxon>
    </lineage>
</organism>
<keyword evidence="4 7" id="KW-0067">ATP-binding</keyword>
<dbReference type="GO" id="GO:0009236">
    <property type="term" value="P:cobalamin biosynthetic process"/>
    <property type="evidence" value="ECO:0007669"/>
    <property type="project" value="UniProtKB-UniRule"/>
</dbReference>
<feature type="active site" description="Nucleophile" evidence="7">
    <location>
        <position position="323"/>
    </location>
</feature>
<dbReference type="EMBL" id="CP060637">
    <property type="protein sequence ID" value="QNM15886.1"/>
    <property type="molecule type" value="Genomic_DNA"/>
</dbReference>
<evidence type="ECO:0000256" key="4">
    <source>
        <dbReference type="ARBA" id="ARBA00022840"/>
    </source>
</evidence>
<proteinExistence type="inferred from homology"/>
<sequence>MKGFMIAGVSSGIGKTTVSMGLMSLFDNVSPFKVGPDYIDPGFHQFVTGNKSYNLDLFMMGEDGVKYSFYKHAKDISIVEGVMGLYDGIDHSLDNNSSAHISRLLNLPVILIVDGGGKSTSIAAQVLGYKMFDKRVNLAGVIINRVSEKMYEHYKEAIEKFTDVKCLGYVPEDKTLNLSSRHLGLLQADEIGDLKEKIHHLKSVLEKTIDKEEISKISEIADVKSIKYPFEHLKDKYKGYKIGIARDNAFSFYYNDNLELLEYLGFIIVPFSPIKDKKIPEVDMLYFGGGYPEIYSEQLSKNKSLINSIIKFYKNNGIIFGECGGFMFLTDGIKQLDGSYSQMCQIINCNIEMRNRLDISRFGYISIEKNGNIIGRGHEFHYSKIENVYKDTREYNAEKPNGKKWTCIFSNKNLKAGYPHLHFFKSIEFLKELLEKMEDKK</sequence>
<keyword evidence="3 7" id="KW-0547">Nucleotide-binding</keyword>